<comment type="caution">
    <text evidence="2">The sequence shown here is derived from an EMBL/GenBank/DDBJ whole genome shotgun (WGS) entry which is preliminary data.</text>
</comment>
<dbReference type="RefSeq" id="WP_302713591.1">
    <property type="nucleotide sequence ID" value="NZ_JAULRT010000059.1"/>
</dbReference>
<evidence type="ECO:0000313" key="3">
    <source>
        <dbReference type="Proteomes" id="UP001168380"/>
    </source>
</evidence>
<keyword evidence="3" id="KW-1185">Reference proteome</keyword>
<reference evidence="2" key="1">
    <citation type="submission" date="2023-07" db="EMBL/GenBank/DDBJ databases">
        <title>Gilvimarinus algae sp. nov., isolated from the surface of Kelp.</title>
        <authorList>
            <person name="Sun Y.Y."/>
            <person name="Gong Y."/>
            <person name="Du Z.J."/>
        </authorList>
    </citation>
    <scope>NUCLEOTIDE SEQUENCE</scope>
    <source>
        <strain evidence="2">SDUM040014</strain>
    </source>
</reference>
<keyword evidence="1" id="KW-0812">Transmembrane</keyword>
<dbReference type="EMBL" id="JAULRT010000059">
    <property type="protein sequence ID" value="MDO3382992.1"/>
    <property type="molecule type" value="Genomic_DNA"/>
</dbReference>
<protein>
    <recommendedName>
        <fullName evidence="4">MSHA biogenesis protein MshI</fullName>
    </recommendedName>
</protein>
<organism evidence="2 3">
    <name type="scientific">Gilvimarinus algae</name>
    <dbReference type="NCBI Taxonomy" id="3058037"/>
    <lineage>
        <taxon>Bacteria</taxon>
        <taxon>Pseudomonadati</taxon>
        <taxon>Pseudomonadota</taxon>
        <taxon>Gammaproteobacteria</taxon>
        <taxon>Cellvibrionales</taxon>
        <taxon>Cellvibrionaceae</taxon>
        <taxon>Gilvimarinus</taxon>
    </lineage>
</organism>
<sequence>MQSINLYTAEFQPDRSPLRAGQMLLACAAFCLLLVLVSLWYRSGTSELAGELEALSGDNLRLAVERDALARASNGADAESLASELAQVRALIKDRLALADMLAREDMGNAGGFSAQLVALARLSEPSLSLSEFSLSDAGRYVTLEGLTAEPAAVPRYLERLQGEDAFAGSAFGVLSLAPDDGKGYPFAVKAPAAGGSSESR</sequence>
<dbReference type="Proteomes" id="UP001168380">
    <property type="component" value="Unassembled WGS sequence"/>
</dbReference>
<evidence type="ECO:0000256" key="1">
    <source>
        <dbReference type="SAM" id="Phobius"/>
    </source>
</evidence>
<keyword evidence="1" id="KW-0472">Membrane</keyword>
<keyword evidence="1" id="KW-1133">Transmembrane helix</keyword>
<gene>
    <name evidence="2" type="ORF">QWI16_12505</name>
</gene>
<evidence type="ECO:0000313" key="2">
    <source>
        <dbReference type="EMBL" id="MDO3382992.1"/>
    </source>
</evidence>
<proteinExistence type="predicted"/>
<name>A0ABT8TKX9_9GAMM</name>
<feature type="transmembrane region" description="Helical" evidence="1">
    <location>
        <begin position="20"/>
        <end position="41"/>
    </location>
</feature>
<evidence type="ECO:0008006" key="4">
    <source>
        <dbReference type="Google" id="ProtNLM"/>
    </source>
</evidence>
<accession>A0ABT8TKX9</accession>